<dbReference type="GeneID" id="9462401"/>
<feature type="compositionally biased region" description="Basic and acidic residues" evidence="1">
    <location>
        <begin position="147"/>
        <end position="165"/>
    </location>
</feature>
<dbReference type="RefSeq" id="XP_002899882.1">
    <property type="nucleotide sequence ID" value="XM_002899836.1"/>
</dbReference>
<dbReference type="Proteomes" id="UP000006643">
    <property type="component" value="Unassembled WGS sequence"/>
</dbReference>
<reference evidence="3" key="1">
    <citation type="journal article" date="2009" name="Nature">
        <title>Genome sequence and analysis of the Irish potato famine pathogen Phytophthora infestans.</title>
        <authorList>
            <consortium name="The Broad Institute Genome Sequencing Platform"/>
            <person name="Haas B.J."/>
            <person name="Kamoun S."/>
            <person name="Zody M.C."/>
            <person name="Jiang R.H."/>
            <person name="Handsaker R.E."/>
            <person name="Cano L.M."/>
            <person name="Grabherr M."/>
            <person name="Kodira C.D."/>
            <person name="Raffaele S."/>
            <person name="Torto-Alalibo T."/>
            <person name="Bozkurt T.O."/>
            <person name="Ah-Fong A.M."/>
            <person name="Alvarado L."/>
            <person name="Anderson V.L."/>
            <person name="Armstrong M.R."/>
            <person name="Avrova A."/>
            <person name="Baxter L."/>
            <person name="Beynon J."/>
            <person name="Boevink P.C."/>
            <person name="Bollmann S.R."/>
            <person name="Bos J.I."/>
            <person name="Bulone V."/>
            <person name="Cai G."/>
            <person name="Cakir C."/>
            <person name="Carrington J.C."/>
            <person name="Chawner M."/>
            <person name="Conti L."/>
            <person name="Costanzo S."/>
            <person name="Ewan R."/>
            <person name="Fahlgren N."/>
            <person name="Fischbach M.A."/>
            <person name="Fugelstad J."/>
            <person name="Gilroy E.M."/>
            <person name="Gnerre S."/>
            <person name="Green P.J."/>
            <person name="Grenville-Briggs L.J."/>
            <person name="Griffith J."/>
            <person name="Grunwald N.J."/>
            <person name="Horn K."/>
            <person name="Horner N.R."/>
            <person name="Hu C.H."/>
            <person name="Huitema E."/>
            <person name="Jeong D.H."/>
            <person name="Jones A.M."/>
            <person name="Jones J.D."/>
            <person name="Jones R.W."/>
            <person name="Karlsson E.K."/>
            <person name="Kunjeti S.G."/>
            <person name="Lamour K."/>
            <person name="Liu Z."/>
            <person name="Ma L."/>
            <person name="Maclean D."/>
            <person name="Chibucos M.C."/>
            <person name="McDonald H."/>
            <person name="McWalters J."/>
            <person name="Meijer H.J."/>
            <person name="Morgan W."/>
            <person name="Morris P.F."/>
            <person name="Munro C.A."/>
            <person name="O'Neill K."/>
            <person name="Ospina-Giraldo M."/>
            <person name="Pinzon A."/>
            <person name="Pritchard L."/>
            <person name="Ramsahoye B."/>
            <person name="Ren Q."/>
            <person name="Restrepo S."/>
            <person name="Roy S."/>
            <person name="Sadanandom A."/>
            <person name="Savidor A."/>
            <person name="Schornack S."/>
            <person name="Schwartz D.C."/>
            <person name="Schumann U.D."/>
            <person name="Schwessinger B."/>
            <person name="Seyer L."/>
            <person name="Sharpe T."/>
            <person name="Silvar C."/>
            <person name="Song J."/>
            <person name="Studholme D.J."/>
            <person name="Sykes S."/>
            <person name="Thines M."/>
            <person name="van de Vondervoort P.J."/>
            <person name="Phuntumart V."/>
            <person name="Wawra S."/>
            <person name="Weide R."/>
            <person name="Win J."/>
            <person name="Young C."/>
            <person name="Zhou S."/>
            <person name="Fry W."/>
            <person name="Meyers B.C."/>
            <person name="van West P."/>
            <person name="Ristaino J."/>
            <person name="Govers F."/>
            <person name="Birch P.R."/>
            <person name="Whisson S.C."/>
            <person name="Judelson H.S."/>
            <person name="Nusbaum C."/>
        </authorList>
    </citation>
    <scope>NUCLEOTIDE SEQUENCE [LARGE SCALE GENOMIC DNA]</scope>
    <source>
        <strain evidence="3">T30-4</strain>
    </source>
</reference>
<accession>D0NLG2</accession>
<feature type="compositionally biased region" description="Basic and acidic residues" evidence="1">
    <location>
        <begin position="105"/>
        <end position="115"/>
    </location>
</feature>
<evidence type="ECO:0000313" key="3">
    <source>
        <dbReference type="Proteomes" id="UP000006643"/>
    </source>
</evidence>
<protein>
    <submittedName>
        <fullName evidence="2">Uncharacterized protein</fullName>
    </submittedName>
</protein>
<feature type="region of interest" description="Disordered" evidence="1">
    <location>
        <begin position="128"/>
        <end position="272"/>
    </location>
</feature>
<evidence type="ECO:0000313" key="2">
    <source>
        <dbReference type="EMBL" id="EEY60509.1"/>
    </source>
</evidence>
<gene>
    <name evidence="2" type="ORF">PITG_13214</name>
</gene>
<keyword evidence="3" id="KW-1185">Reference proteome</keyword>
<name>D0NLG2_PHYIT</name>
<organism evidence="2 3">
    <name type="scientific">Phytophthora infestans (strain T30-4)</name>
    <name type="common">Potato late blight agent</name>
    <dbReference type="NCBI Taxonomy" id="403677"/>
    <lineage>
        <taxon>Eukaryota</taxon>
        <taxon>Sar</taxon>
        <taxon>Stramenopiles</taxon>
        <taxon>Oomycota</taxon>
        <taxon>Peronosporomycetes</taxon>
        <taxon>Peronosporales</taxon>
        <taxon>Peronosporaceae</taxon>
        <taxon>Phytophthora</taxon>
    </lineage>
</organism>
<feature type="region of interest" description="Disordered" evidence="1">
    <location>
        <begin position="1"/>
        <end position="115"/>
    </location>
</feature>
<sequence length="561" mass="59992">MRDNDGENGPAGTGGSAQEEGGELAGAPPSLSAHDSERHSSDSSNAASTRAEPVIESKAVVDAADNAKTVPKLGGNAGGNDTSVCEGRDGDDPTLGDASIGKVGVGDEDKYATGFRDDAGAKFEVVCEGADRGGGNGDDPAVGGALEDPRARQLSGDKSDSDKGSKSVIECPSRTDVAIKGGAIGSVDDNEPADNAAGGMDAGGMRGASPRAEWGLCCQGSHGDQVRGNAGRQVKVGTKRKCSPSKAGASSQSTKKLRLYSPHEVDRSPSSACEVEEKRETCIENSKRKESSDEELLPHLPFAEPKQPRVRSSNTKKEREEMIASHTNVENYVGPVPRRGYATWKSWEVAYADYCRSQRVYYRVRTSIDVDEYNRYDASFVAINDLLTFTLLSKNHTTNITTAQFHKFFLSYRSKHGVFQKRCGVGKRNATVNLTGCPARFDLGLINVASAGELPRHRLVAHSEWRMHNNASEEAAATAGMKDPPTRGAIVDTVAAMHDSYTSPSKCFGYMSEKLGSLVATTPTGRGFPVLDFMALNPNAVTLQKMFELFKSKNSSWPFSF</sequence>
<dbReference type="InParanoid" id="D0NLG2"/>
<dbReference type="HOGENOM" id="CLU_486165_0_0_1"/>
<dbReference type="eggNOG" id="ENOG502RGIA">
    <property type="taxonomic scope" value="Eukaryota"/>
</dbReference>
<evidence type="ECO:0000256" key="1">
    <source>
        <dbReference type="SAM" id="MobiDB-lite"/>
    </source>
</evidence>
<dbReference type="KEGG" id="pif:PITG_13214"/>
<dbReference type="EMBL" id="DS028145">
    <property type="protein sequence ID" value="EEY60509.1"/>
    <property type="molecule type" value="Genomic_DNA"/>
</dbReference>
<dbReference type="OrthoDB" id="129252at2759"/>
<dbReference type="AlphaFoldDB" id="D0NLG2"/>
<dbReference type="VEuPathDB" id="FungiDB:PITG_13214"/>
<proteinExistence type="predicted"/>